<comment type="subcellular location">
    <subcellularLocation>
        <location evidence="1">Cell membrane</location>
        <topology evidence="1">Multi-pass membrane protein</topology>
    </subcellularLocation>
</comment>
<dbReference type="PANTHER" id="PTHR30250">
    <property type="entry name" value="PST FAMILY PREDICTED COLANIC ACID TRANSPORTER"/>
    <property type="match status" value="1"/>
</dbReference>
<keyword evidence="8" id="KW-1185">Reference proteome</keyword>
<feature type="transmembrane region" description="Helical" evidence="6">
    <location>
        <begin position="141"/>
        <end position="160"/>
    </location>
</feature>
<feature type="transmembrane region" description="Helical" evidence="6">
    <location>
        <begin position="478"/>
        <end position="496"/>
    </location>
</feature>
<reference evidence="7" key="1">
    <citation type="journal article" date="2014" name="Int. J. Syst. Evol. Microbiol.">
        <title>Complete genome sequence of Corynebacterium casei LMG S-19264T (=DSM 44701T), isolated from a smear-ripened cheese.</title>
        <authorList>
            <consortium name="US DOE Joint Genome Institute (JGI-PGF)"/>
            <person name="Walter F."/>
            <person name="Albersmeier A."/>
            <person name="Kalinowski J."/>
            <person name="Ruckert C."/>
        </authorList>
    </citation>
    <scope>NUCLEOTIDE SEQUENCE</scope>
    <source>
        <strain evidence="7">JCM 4125</strain>
    </source>
</reference>
<dbReference type="InterPro" id="IPR050833">
    <property type="entry name" value="Poly_Biosynth_Transport"/>
</dbReference>
<protein>
    <submittedName>
        <fullName evidence="7">Polysaccharide biosynthesis protein</fullName>
    </submittedName>
</protein>
<dbReference type="InterPro" id="IPR002797">
    <property type="entry name" value="Polysacc_synth"/>
</dbReference>
<gene>
    <name evidence="7" type="ORF">GCM10010226_01560</name>
</gene>
<evidence type="ECO:0000313" key="8">
    <source>
        <dbReference type="Proteomes" id="UP000646776"/>
    </source>
</evidence>
<keyword evidence="3 6" id="KW-0812">Transmembrane</keyword>
<feature type="transmembrane region" description="Helical" evidence="6">
    <location>
        <begin position="359"/>
        <end position="380"/>
    </location>
</feature>
<dbReference type="AlphaFoldDB" id="A0A918LNL1"/>
<feature type="transmembrane region" description="Helical" evidence="6">
    <location>
        <begin position="28"/>
        <end position="48"/>
    </location>
</feature>
<dbReference type="Pfam" id="PF01943">
    <property type="entry name" value="Polysacc_synt"/>
    <property type="match status" value="1"/>
</dbReference>
<evidence type="ECO:0000313" key="7">
    <source>
        <dbReference type="EMBL" id="GGT29442.1"/>
    </source>
</evidence>
<sequence length="516" mass="52334">MTAPEAAAPTRPGAPAPSGVAAAARGGWWGMAGSGVNAVFSFLLVGLITRAVGADGAGAVFTGVALFTILSNTCKLGSDTGLVRFVPRDLAVGDGRSVDALLRTAVLPAAVAGTAAAVPLLMSPTPAIALLPDLPAADAVALVRLFGLFLPAATVGMVLLGATRGYGTVVPFVGVEQIGKPVLRVLIAVPVAFWAPGTLSLASAWLLPALAGSVAAWVCLRRCRAGRAPADPGSGTSGGSVTWREFWGFSAPRAVSSVFDISAVWVGVLLLSALTTAGEAGVYTAIGRVVTACTLVQLAVRLAVAPEISRLLAVDDFAQAQVLHRVSTCWTVLFSWPLFVLVASFPGTVLSVFGPEFGVGAPALVVLCAASMVNVAVGNAQTVLLMAGRSSWHLAVTAAAFGVQLTVGLLAVPVWGVLGAAMSWGAAIVVENLVAAALVRRRLGFTTVDGGYAVALALGVAVTLVLTTTRLLKGDTPSGLAVGMALGLCVFGTSLWRYRTLLGVSELVGVLRRRAA</sequence>
<proteinExistence type="predicted"/>
<evidence type="ECO:0000256" key="6">
    <source>
        <dbReference type="SAM" id="Phobius"/>
    </source>
</evidence>
<feature type="transmembrane region" description="Helical" evidence="6">
    <location>
        <begin position="451"/>
        <end position="472"/>
    </location>
</feature>
<evidence type="ECO:0000256" key="1">
    <source>
        <dbReference type="ARBA" id="ARBA00004651"/>
    </source>
</evidence>
<feature type="transmembrane region" description="Helical" evidence="6">
    <location>
        <begin position="421"/>
        <end position="439"/>
    </location>
</feature>
<keyword evidence="5 6" id="KW-0472">Membrane</keyword>
<feature type="transmembrane region" description="Helical" evidence="6">
    <location>
        <begin position="181"/>
        <end position="197"/>
    </location>
</feature>
<feature type="transmembrane region" description="Helical" evidence="6">
    <location>
        <begin position="333"/>
        <end position="353"/>
    </location>
</feature>
<evidence type="ECO:0000256" key="3">
    <source>
        <dbReference type="ARBA" id="ARBA00022692"/>
    </source>
</evidence>
<evidence type="ECO:0000256" key="4">
    <source>
        <dbReference type="ARBA" id="ARBA00022989"/>
    </source>
</evidence>
<dbReference type="PANTHER" id="PTHR30250:SF11">
    <property type="entry name" value="O-ANTIGEN TRANSPORTER-RELATED"/>
    <property type="match status" value="1"/>
</dbReference>
<dbReference type="GO" id="GO:0005886">
    <property type="term" value="C:plasma membrane"/>
    <property type="evidence" value="ECO:0007669"/>
    <property type="project" value="UniProtKB-SubCell"/>
</dbReference>
<feature type="transmembrane region" description="Helical" evidence="6">
    <location>
        <begin position="392"/>
        <end position="415"/>
    </location>
</feature>
<accession>A0A918LNL1</accession>
<dbReference type="Proteomes" id="UP000646776">
    <property type="component" value="Unassembled WGS sequence"/>
</dbReference>
<keyword evidence="4 6" id="KW-1133">Transmembrane helix</keyword>
<evidence type="ECO:0000256" key="5">
    <source>
        <dbReference type="ARBA" id="ARBA00023136"/>
    </source>
</evidence>
<comment type="caution">
    <text evidence="7">The sequence shown here is derived from an EMBL/GenBank/DDBJ whole genome shotgun (WGS) entry which is preliminary data.</text>
</comment>
<dbReference type="EMBL" id="BMSA01000001">
    <property type="protein sequence ID" value="GGT29442.1"/>
    <property type="molecule type" value="Genomic_DNA"/>
</dbReference>
<reference evidence="7" key="2">
    <citation type="submission" date="2020-09" db="EMBL/GenBank/DDBJ databases">
        <authorList>
            <person name="Sun Q."/>
            <person name="Ohkuma M."/>
        </authorList>
    </citation>
    <scope>NUCLEOTIDE SEQUENCE</scope>
    <source>
        <strain evidence="7">JCM 4125</strain>
    </source>
</reference>
<feature type="transmembrane region" description="Helical" evidence="6">
    <location>
        <begin position="254"/>
        <end position="274"/>
    </location>
</feature>
<dbReference type="RefSeq" id="WP_189706323.1">
    <property type="nucleotide sequence ID" value="NZ_BMSA01000001.1"/>
</dbReference>
<evidence type="ECO:0000256" key="2">
    <source>
        <dbReference type="ARBA" id="ARBA00022475"/>
    </source>
</evidence>
<name>A0A918LNL1_9ACTN</name>
<keyword evidence="2" id="KW-1003">Cell membrane</keyword>
<organism evidence="7 8">
    <name type="scientific">Streptomyces phaeofaciens</name>
    <dbReference type="NCBI Taxonomy" id="68254"/>
    <lineage>
        <taxon>Bacteria</taxon>
        <taxon>Bacillati</taxon>
        <taxon>Actinomycetota</taxon>
        <taxon>Actinomycetes</taxon>
        <taxon>Kitasatosporales</taxon>
        <taxon>Streptomycetaceae</taxon>
        <taxon>Streptomyces</taxon>
    </lineage>
</organism>
<feature type="transmembrane region" description="Helical" evidence="6">
    <location>
        <begin position="100"/>
        <end position="121"/>
    </location>
</feature>